<keyword evidence="2" id="KW-0040">ANK repeat</keyword>
<evidence type="ECO:0000313" key="4">
    <source>
        <dbReference type="Proteomes" id="UP000095247"/>
    </source>
</evidence>
<keyword evidence="1" id="KW-0446">Lipid-binding</keyword>
<name>A0A1E5NA79_9SPIR</name>
<gene>
    <name evidence="3" type="ORF">BFL38_00455</name>
</gene>
<feature type="repeat" description="ANK" evidence="2">
    <location>
        <begin position="24"/>
        <end position="57"/>
    </location>
</feature>
<dbReference type="PANTHER" id="PTHR24119:SF0">
    <property type="entry name" value="ACYL-COA-BINDING DOMAIN-CONTAINING PROTEIN 6"/>
    <property type="match status" value="1"/>
</dbReference>
<dbReference type="InterPro" id="IPR002110">
    <property type="entry name" value="Ankyrin_rpt"/>
</dbReference>
<dbReference type="PANTHER" id="PTHR24119">
    <property type="entry name" value="ACYL-COA-BINDING DOMAIN-CONTAINING PROTEIN 6"/>
    <property type="match status" value="1"/>
</dbReference>
<organism evidence="3 4">
    <name type="scientific">Brachyspira hampsonii</name>
    <dbReference type="NCBI Taxonomy" id="1287055"/>
    <lineage>
        <taxon>Bacteria</taxon>
        <taxon>Pseudomonadati</taxon>
        <taxon>Spirochaetota</taxon>
        <taxon>Spirochaetia</taxon>
        <taxon>Brachyspirales</taxon>
        <taxon>Brachyspiraceae</taxon>
        <taxon>Brachyspira</taxon>
    </lineage>
</organism>
<evidence type="ECO:0000256" key="1">
    <source>
        <dbReference type="ARBA" id="ARBA00023121"/>
    </source>
</evidence>
<sequence>MEINIDVIKYLVSKNADINAQDNEGYTALNKTLTTMPDFEIAHFLIEQGADVNIKNKREYGMAERRRKSYA</sequence>
<dbReference type="InterPro" id="IPR036770">
    <property type="entry name" value="Ankyrin_rpt-contain_sf"/>
</dbReference>
<protein>
    <submittedName>
        <fullName evidence="3">Uncharacterized protein</fullName>
    </submittedName>
</protein>
<reference evidence="3 4" key="1">
    <citation type="submission" date="2016-08" db="EMBL/GenBank/DDBJ databases">
        <title>Characterization and recognition of Brachyspira hampsonii sp. nov., a novel intestinal spirochete that is pathogenic to pigs.</title>
        <authorList>
            <person name="Mirajkar N."/>
            <person name="La T."/>
            <person name="Phillips N."/>
            <person name="Hampson D."/>
            <person name="Gebhart C."/>
        </authorList>
    </citation>
    <scope>NUCLEOTIDE SEQUENCE [LARGE SCALE GENOMIC DNA]</scope>
    <source>
        <strain evidence="3 4">P280/1</strain>
    </source>
</reference>
<dbReference type="GO" id="GO:0000062">
    <property type="term" value="F:fatty-acyl-CoA binding"/>
    <property type="evidence" value="ECO:0007669"/>
    <property type="project" value="TreeGrafter"/>
</dbReference>
<proteinExistence type="predicted"/>
<dbReference type="Proteomes" id="UP000095247">
    <property type="component" value="Unassembled WGS sequence"/>
</dbReference>
<evidence type="ECO:0000256" key="2">
    <source>
        <dbReference type="PROSITE-ProRule" id="PRU00023"/>
    </source>
</evidence>
<dbReference type="Gene3D" id="1.25.40.20">
    <property type="entry name" value="Ankyrin repeat-containing domain"/>
    <property type="match status" value="1"/>
</dbReference>
<dbReference type="PROSITE" id="PS50088">
    <property type="entry name" value="ANK_REPEAT"/>
    <property type="match status" value="1"/>
</dbReference>
<comment type="caution">
    <text evidence="3">The sequence shown here is derived from an EMBL/GenBank/DDBJ whole genome shotgun (WGS) entry which is preliminary data.</text>
</comment>
<dbReference type="SUPFAM" id="SSF48403">
    <property type="entry name" value="Ankyrin repeat"/>
    <property type="match status" value="1"/>
</dbReference>
<dbReference type="Pfam" id="PF12796">
    <property type="entry name" value="Ank_2"/>
    <property type="match status" value="1"/>
</dbReference>
<evidence type="ECO:0000313" key="3">
    <source>
        <dbReference type="EMBL" id="OEJ13072.1"/>
    </source>
</evidence>
<dbReference type="EMBL" id="MDCO01000015">
    <property type="protein sequence ID" value="OEJ13072.1"/>
    <property type="molecule type" value="Genomic_DNA"/>
</dbReference>
<dbReference type="AlphaFoldDB" id="A0A1E5NA79"/>
<accession>A0A1E5NA79</accession>